<organism evidence="3 4">
    <name type="scientific">Mucilaginibacter gossypiicola</name>
    <dbReference type="NCBI Taxonomy" id="551995"/>
    <lineage>
        <taxon>Bacteria</taxon>
        <taxon>Pseudomonadati</taxon>
        <taxon>Bacteroidota</taxon>
        <taxon>Sphingobacteriia</taxon>
        <taxon>Sphingobacteriales</taxon>
        <taxon>Sphingobacteriaceae</taxon>
        <taxon>Mucilaginibacter</taxon>
    </lineage>
</organism>
<evidence type="ECO:0000256" key="1">
    <source>
        <dbReference type="SAM" id="Coils"/>
    </source>
</evidence>
<keyword evidence="1" id="KW-0175">Coiled coil</keyword>
<proteinExistence type="predicted"/>
<sequence length="486" mass="53432">MKLKIFSPALLTLIGLLTISTANFAQVSPAVPPTPALPKLPPTPPPAAELNGDDWTSATNSKEYQQKMKELNAKMRELQKEMSNLRVQQQKQIHLKLQNMLKLNKQLAFKFKDSMKFKSFDSLKFKMKFKDFDSMKFADKFEKLSPNINFGFKNFDQNFSYSYDGDESYEKQVQNGDIVEKTKSYSKSYNVDGNDVINIDNKFGKITVITWAKSEVKVDVQIKVGANDEDKAQKLLDNVTIRDSKDGSGVSFKTSISQNDDDNGSWGNLFGKKNSVRKMEINYTVYMPAKNPLTITNKYGSTELPDLSGKLNINNSYGSLNAKVLSNPACQIRVRYGSATIGTLTGSDLDVAYGSLNLGDCDKLNADVSYGSAKIGRITTSGNINVKFSGALNIGEVDKNVKSLSVNSSYSSVKLGVSDGQNADFDITVHYGSFNYGGHDVNITSKTPADGERGYSPTKTYKGHLGKGGSDKTITISTSYGSVSFD</sequence>
<name>A0A1H8TBT2_9SPHI</name>
<keyword evidence="4" id="KW-1185">Reference proteome</keyword>
<evidence type="ECO:0000313" key="3">
    <source>
        <dbReference type="EMBL" id="SEO88275.1"/>
    </source>
</evidence>
<evidence type="ECO:0000313" key="4">
    <source>
        <dbReference type="Proteomes" id="UP000198942"/>
    </source>
</evidence>
<feature type="chain" id="PRO_5011737927" description="Adhesin domain-containing protein" evidence="2">
    <location>
        <begin position="26"/>
        <end position="486"/>
    </location>
</feature>
<dbReference type="OrthoDB" id="1117657at2"/>
<accession>A0A1H8TBT2</accession>
<dbReference type="STRING" id="551995.SAMN05192574_11536"/>
<evidence type="ECO:0000256" key="2">
    <source>
        <dbReference type="SAM" id="SignalP"/>
    </source>
</evidence>
<dbReference type="Proteomes" id="UP000198942">
    <property type="component" value="Unassembled WGS sequence"/>
</dbReference>
<dbReference type="EMBL" id="FOCL01000015">
    <property type="protein sequence ID" value="SEO88275.1"/>
    <property type="molecule type" value="Genomic_DNA"/>
</dbReference>
<dbReference type="AlphaFoldDB" id="A0A1H8TBT2"/>
<gene>
    <name evidence="3" type="ORF">SAMN05192574_11536</name>
</gene>
<protein>
    <recommendedName>
        <fullName evidence="5">Adhesin domain-containing protein</fullName>
    </recommendedName>
</protein>
<evidence type="ECO:0008006" key="5">
    <source>
        <dbReference type="Google" id="ProtNLM"/>
    </source>
</evidence>
<reference evidence="4" key="1">
    <citation type="submission" date="2016-10" db="EMBL/GenBank/DDBJ databases">
        <authorList>
            <person name="Varghese N."/>
            <person name="Submissions S."/>
        </authorList>
    </citation>
    <scope>NUCLEOTIDE SEQUENCE [LARGE SCALE GENOMIC DNA]</scope>
    <source>
        <strain evidence="4">Gh-48</strain>
    </source>
</reference>
<feature type="coiled-coil region" evidence="1">
    <location>
        <begin position="61"/>
        <end position="88"/>
    </location>
</feature>
<feature type="signal peptide" evidence="2">
    <location>
        <begin position="1"/>
        <end position="25"/>
    </location>
</feature>
<dbReference type="RefSeq" id="WP_091219989.1">
    <property type="nucleotide sequence ID" value="NZ_FOCL01000015.1"/>
</dbReference>
<keyword evidence="2" id="KW-0732">Signal</keyword>